<dbReference type="Proteomes" id="UP000600139">
    <property type="component" value="Unassembled WGS sequence"/>
</dbReference>
<dbReference type="AlphaFoldDB" id="A0A934R1F3"/>
<evidence type="ECO:0008006" key="4">
    <source>
        <dbReference type="Google" id="ProtNLM"/>
    </source>
</evidence>
<evidence type="ECO:0000256" key="1">
    <source>
        <dbReference type="SAM" id="SignalP"/>
    </source>
</evidence>
<protein>
    <recommendedName>
        <fullName evidence="4">Trimeric autotransporter adhesin YadA-like head domain-containing protein</fullName>
    </recommendedName>
</protein>
<accession>A0A934R1F3</accession>
<organism evidence="2 3">
    <name type="scientific">Luteolibacter yonseiensis</name>
    <dbReference type="NCBI Taxonomy" id="1144680"/>
    <lineage>
        <taxon>Bacteria</taxon>
        <taxon>Pseudomonadati</taxon>
        <taxon>Verrucomicrobiota</taxon>
        <taxon>Verrucomicrobiia</taxon>
        <taxon>Verrucomicrobiales</taxon>
        <taxon>Verrucomicrobiaceae</taxon>
        <taxon>Luteolibacter</taxon>
    </lineage>
</organism>
<reference evidence="2" key="1">
    <citation type="submission" date="2021-01" db="EMBL/GenBank/DDBJ databases">
        <title>Modified the classification status of verrucomicrobia.</title>
        <authorList>
            <person name="Feng X."/>
        </authorList>
    </citation>
    <scope>NUCLEOTIDE SEQUENCE</scope>
    <source>
        <strain evidence="2">JCM 18052</strain>
    </source>
</reference>
<keyword evidence="3" id="KW-1185">Reference proteome</keyword>
<comment type="caution">
    <text evidence="2">The sequence shown here is derived from an EMBL/GenBank/DDBJ whole genome shotgun (WGS) entry which is preliminary data.</text>
</comment>
<keyword evidence="1" id="KW-0732">Signal</keyword>
<feature type="signal peptide" evidence="1">
    <location>
        <begin position="1"/>
        <end position="26"/>
    </location>
</feature>
<evidence type="ECO:0000313" key="2">
    <source>
        <dbReference type="EMBL" id="MBK1815171.1"/>
    </source>
</evidence>
<dbReference type="RefSeq" id="WP_200350141.1">
    <property type="nucleotide sequence ID" value="NZ_BAABHZ010000005.1"/>
</dbReference>
<sequence>MKPKALTNIGLASSLLILVAGQSASAVPANLHEGFFLDSGENSGLWPTAWAGRNNFQLFSYSGGVSIYSAVSESSRGAWDGGVTLFGKPISFVLGAESETDTGTFDVWRYNPYFAGSGYSPVFRIDTAANTAAFNSVNVSVTGGSLSVTGGLNLTGTSGNGISVNGSSIFTIDSTGAVNFAAGKPVSITSTNVSGSSAAGALIVSGGIGAAKDSHVNGLRIGRGAGDLLWNTAVGGNALVINTTGNLVTAFGYNALAANTTANFNAGFGGFALAANTTGVNNTALGAATLQYLNGGTGNTAVGVKALNQGVTASYNTAMGTMSMFKTTGIANSALGSGALSENTSGSYNSVHGASSMVGNTVGSYNVALGLLSGDANTSGNGNVFLGANSGRYQGATGTTPLQTANNSIYIGYQSRGYSNSDSNSIVIGPNATGEGPNTTVIGNGDTTKTRLRGETNADSLKVAGKTTLEGKVVIAAPQGDISMGEYQ</sequence>
<evidence type="ECO:0000313" key="3">
    <source>
        <dbReference type="Proteomes" id="UP000600139"/>
    </source>
</evidence>
<gene>
    <name evidence="2" type="ORF">JIN84_06080</name>
</gene>
<name>A0A934R1F3_9BACT</name>
<proteinExistence type="predicted"/>
<dbReference type="EMBL" id="JAENIK010000005">
    <property type="protein sequence ID" value="MBK1815171.1"/>
    <property type="molecule type" value="Genomic_DNA"/>
</dbReference>
<feature type="chain" id="PRO_5037922108" description="Trimeric autotransporter adhesin YadA-like head domain-containing protein" evidence="1">
    <location>
        <begin position="27"/>
        <end position="488"/>
    </location>
</feature>